<keyword evidence="2" id="KW-0472">Membrane</keyword>
<keyword evidence="5" id="KW-1185">Reference proteome</keyword>
<feature type="compositionally biased region" description="Basic and acidic residues" evidence="1">
    <location>
        <begin position="50"/>
        <end position="73"/>
    </location>
</feature>
<evidence type="ECO:0000256" key="2">
    <source>
        <dbReference type="SAM" id="Phobius"/>
    </source>
</evidence>
<feature type="domain" description="Cyanobacterial TRADD-N associated 2 transmembrane" evidence="3">
    <location>
        <begin position="120"/>
        <end position="185"/>
    </location>
</feature>
<dbReference type="AlphaFoldDB" id="R1GB55"/>
<evidence type="ECO:0000313" key="5">
    <source>
        <dbReference type="Proteomes" id="UP000014139"/>
    </source>
</evidence>
<keyword evidence="2" id="KW-0812">Transmembrane</keyword>
<feature type="transmembrane region" description="Helical" evidence="2">
    <location>
        <begin position="159"/>
        <end position="176"/>
    </location>
</feature>
<protein>
    <recommendedName>
        <fullName evidence="3">Cyanobacterial TRADD-N associated 2 transmembrane domain-containing protein</fullName>
    </recommendedName>
</protein>
<sequence length="248" mass="26543">MSYSTLLSSAAVPLVGLLLALIFARRQSRDSGLESRLGIELREQAASKVSEAKENAERWTSERVSAADERHQQVPDGAGGLPGPPGGEQVRLKSVAAEIVANAVDAASRDVNRYTRYADEALSRSKIAFWFSLVLGAMGFATILAGAVMAYFASLDASIVSGVAGVVNTSIAALLYQRSDVADKRASSWFEKAGDNLKESDNLQRALEVLDLLGDAEMRNRLIAIAGIKQLFPGENAEALSDAMELKR</sequence>
<organism evidence="4 5">
    <name type="scientific">Amycolatopsis vancoresmycina DSM 44592</name>
    <dbReference type="NCBI Taxonomy" id="1292037"/>
    <lineage>
        <taxon>Bacteria</taxon>
        <taxon>Bacillati</taxon>
        <taxon>Actinomycetota</taxon>
        <taxon>Actinomycetes</taxon>
        <taxon>Pseudonocardiales</taxon>
        <taxon>Pseudonocardiaceae</taxon>
        <taxon>Amycolatopsis</taxon>
    </lineage>
</organism>
<dbReference type="Pfam" id="PF20712">
    <property type="entry name" value="CyanoTRADDas_TM"/>
    <property type="match status" value="1"/>
</dbReference>
<evidence type="ECO:0000259" key="3">
    <source>
        <dbReference type="Pfam" id="PF20712"/>
    </source>
</evidence>
<dbReference type="EMBL" id="AOUO01000128">
    <property type="protein sequence ID" value="EOD68558.1"/>
    <property type="molecule type" value="Genomic_DNA"/>
</dbReference>
<keyword evidence="2" id="KW-1133">Transmembrane helix</keyword>
<feature type="transmembrane region" description="Helical" evidence="2">
    <location>
        <begin position="6"/>
        <end position="24"/>
    </location>
</feature>
<accession>R1GB55</accession>
<comment type="caution">
    <text evidence="4">The sequence shown here is derived from an EMBL/GenBank/DDBJ whole genome shotgun (WGS) entry which is preliminary data.</text>
</comment>
<dbReference type="PATRIC" id="fig|1292037.4.peg.2018"/>
<evidence type="ECO:0000256" key="1">
    <source>
        <dbReference type="SAM" id="MobiDB-lite"/>
    </source>
</evidence>
<dbReference type="RefSeq" id="WP_003071368.1">
    <property type="nucleotide sequence ID" value="NZ_AOUO01000128.1"/>
</dbReference>
<feature type="transmembrane region" description="Helical" evidence="2">
    <location>
        <begin position="127"/>
        <end position="153"/>
    </location>
</feature>
<name>R1GB55_9PSEU</name>
<proteinExistence type="predicted"/>
<feature type="region of interest" description="Disordered" evidence="1">
    <location>
        <begin position="50"/>
        <end position="85"/>
    </location>
</feature>
<evidence type="ECO:0000313" key="4">
    <source>
        <dbReference type="EMBL" id="EOD68558.1"/>
    </source>
</evidence>
<dbReference type="OrthoDB" id="3698198at2"/>
<dbReference type="InterPro" id="IPR048567">
    <property type="entry name" value="CyanoTRADDas_TM"/>
</dbReference>
<reference evidence="4 5" key="1">
    <citation type="submission" date="2013-02" db="EMBL/GenBank/DDBJ databases">
        <title>Draft genome sequence of Amycolatopsis vancoresmycina strain DSM 44592T.</title>
        <authorList>
            <person name="Kumar S."/>
            <person name="Kaur N."/>
            <person name="Kaur C."/>
            <person name="Raghava G.P.S."/>
            <person name="Mayilraj S."/>
        </authorList>
    </citation>
    <scope>NUCLEOTIDE SEQUENCE [LARGE SCALE GENOMIC DNA]</scope>
    <source>
        <strain evidence="4 5">DSM 44592</strain>
    </source>
</reference>
<gene>
    <name evidence="4" type="ORF">H480_10530</name>
</gene>
<dbReference type="Proteomes" id="UP000014139">
    <property type="component" value="Unassembled WGS sequence"/>
</dbReference>